<dbReference type="EMBL" id="JAHVJA010000008">
    <property type="protein sequence ID" value="MBY6140999.1"/>
    <property type="molecule type" value="Genomic_DNA"/>
</dbReference>
<protein>
    <submittedName>
        <fullName evidence="3">Uncharacterized protein</fullName>
    </submittedName>
</protein>
<evidence type="ECO:0000313" key="3">
    <source>
        <dbReference type="EMBL" id="MBY6140999.1"/>
    </source>
</evidence>
<evidence type="ECO:0000313" key="4">
    <source>
        <dbReference type="Proteomes" id="UP000766629"/>
    </source>
</evidence>
<feature type="compositionally biased region" description="Low complexity" evidence="2">
    <location>
        <begin position="17"/>
        <end position="53"/>
    </location>
</feature>
<feature type="coiled-coil region" evidence="1">
    <location>
        <begin position="114"/>
        <end position="141"/>
    </location>
</feature>
<evidence type="ECO:0000256" key="2">
    <source>
        <dbReference type="SAM" id="MobiDB-lite"/>
    </source>
</evidence>
<dbReference type="Proteomes" id="UP000766629">
    <property type="component" value="Unassembled WGS sequence"/>
</dbReference>
<feature type="region of interest" description="Disordered" evidence="2">
    <location>
        <begin position="1"/>
        <end position="63"/>
    </location>
</feature>
<organism evidence="3 4">
    <name type="scientific">Leisingera daeponensis</name>
    <dbReference type="NCBI Taxonomy" id="405746"/>
    <lineage>
        <taxon>Bacteria</taxon>
        <taxon>Pseudomonadati</taxon>
        <taxon>Pseudomonadota</taxon>
        <taxon>Alphaproteobacteria</taxon>
        <taxon>Rhodobacterales</taxon>
        <taxon>Roseobacteraceae</taxon>
        <taxon>Leisingera</taxon>
    </lineage>
</organism>
<keyword evidence="4" id="KW-1185">Reference proteome</keyword>
<evidence type="ECO:0000256" key="1">
    <source>
        <dbReference type="SAM" id="Coils"/>
    </source>
</evidence>
<comment type="caution">
    <text evidence="3">The sequence shown here is derived from an EMBL/GenBank/DDBJ whole genome shotgun (WGS) entry which is preliminary data.</text>
</comment>
<keyword evidence="1" id="KW-0175">Coiled coil</keyword>
<reference evidence="3 4" key="1">
    <citation type="submission" date="2021-06" db="EMBL/GenBank/DDBJ databases">
        <title>50 bacteria genomes isolated from Dapeng, Shenzhen, China.</title>
        <authorList>
            <person name="Zheng W."/>
            <person name="Yu S."/>
            <person name="Huang Y."/>
        </authorList>
    </citation>
    <scope>NUCLEOTIDE SEQUENCE [LARGE SCALE GENOMIC DNA]</scope>
    <source>
        <strain evidence="3 4">DP1N14-2</strain>
    </source>
</reference>
<proteinExistence type="predicted"/>
<accession>A0ABS7NIH2</accession>
<dbReference type="RefSeq" id="WP_222509107.1">
    <property type="nucleotide sequence ID" value="NZ_JAHVJA010000008.1"/>
</dbReference>
<sequence length="216" mass="22504">MNKMAQETPFQGPPAPAQTQTRTAQTRAEPAQAAQAAQAAPAAAGTAQAAPAQDKSQGQPVQPPRLSNAVLAQIANVLRQGEVPLAAQADLVELHKRIVEMFATLNEGLGERHAQKAAADRAALTARIDQLEEAVNRMEGALRIEFEPVLKAAVGEALAQALPRPRRRRPGPAAAALLLAAAGLAAGVYWHAPLQEAAQAAAAAVESRTGWQLPAL</sequence>
<gene>
    <name evidence="3" type="ORF">KUV26_16285</name>
</gene>
<name>A0ABS7NIH2_9RHOB</name>